<dbReference type="InterPro" id="IPR027417">
    <property type="entry name" value="P-loop_NTPase"/>
</dbReference>
<dbReference type="SMART" id="SM00833">
    <property type="entry name" value="CobW_C"/>
    <property type="match status" value="1"/>
</dbReference>
<sequence length="429" mass="46005">MPQERSHRTPLILVTGLDRTISARIAHTLATPGTAVVSHDLRDVERGRVTRTVHRIDTDGHDEFSLDDIDLEHGCVSCTLRLDLLPLLRTLHRETQVSRIVVVLDPVVEPENVALEVHQTVVHVPGLPPAPAGDDVCLSHTVCGVDAARWLADATGDLTLAEAGLSAAEDERTLAQVAVGQVRFADTVIVERADSAAGAWELARLHAVLVRLAPAAGMRTLNSRQPLDAALMARALASGTAESPHGRPRRPFDPLLSGRPDLTADCGVELMTIEATRPFHPERLHVALDALLDGVVTAQGRLWIAANPNDVLWLDSAGGALGIRRVGTWLATDPAAAADPQQSATAAFYWDDVHGDRHTSIVVLCHRAAPDEIRAAFDAALVTDDELAAGPRALANLPSPFGTDHRDPCDDLETTDRSATVDQTEGENR</sequence>
<feature type="region of interest" description="Disordered" evidence="1">
    <location>
        <begin position="393"/>
        <end position="429"/>
    </location>
</feature>
<proteinExistence type="predicted"/>
<comment type="caution">
    <text evidence="3">The sequence shown here is derived from an EMBL/GenBank/DDBJ whole genome shotgun (WGS) entry which is preliminary data.</text>
</comment>
<dbReference type="InterPro" id="IPR011629">
    <property type="entry name" value="CobW-like_C"/>
</dbReference>
<dbReference type="PANTHER" id="PTHR43603:SF1">
    <property type="entry name" value="ZINC-REGULATED GTPASE METALLOPROTEIN ACTIVATOR 1"/>
    <property type="match status" value="1"/>
</dbReference>
<feature type="domain" description="CobW C-terminal" evidence="2">
    <location>
        <begin position="268"/>
        <end position="381"/>
    </location>
</feature>
<dbReference type="InterPro" id="IPR003495">
    <property type="entry name" value="CobW/HypB/UreG_nucleotide-bd"/>
</dbReference>
<dbReference type="Pfam" id="PF07683">
    <property type="entry name" value="CobW_C"/>
    <property type="match status" value="1"/>
</dbReference>
<evidence type="ECO:0000259" key="2">
    <source>
        <dbReference type="SMART" id="SM00833"/>
    </source>
</evidence>
<dbReference type="RefSeq" id="WP_346076597.1">
    <property type="nucleotide sequence ID" value="NZ_BAAARB010000013.1"/>
</dbReference>
<dbReference type="InterPro" id="IPR051927">
    <property type="entry name" value="Zn_Chap_cDPG_Synth"/>
</dbReference>
<dbReference type="EMBL" id="BAAARB010000013">
    <property type="protein sequence ID" value="GAA2383811.1"/>
    <property type="molecule type" value="Genomic_DNA"/>
</dbReference>
<dbReference type="Pfam" id="PF02492">
    <property type="entry name" value="cobW"/>
    <property type="match status" value="1"/>
</dbReference>
<dbReference type="Proteomes" id="UP001501170">
    <property type="component" value="Unassembled WGS sequence"/>
</dbReference>
<dbReference type="NCBIfam" id="NF047431">
    <property type="entry name" value="hiber_recruit"/>
    <property type="match status" value="1"/>
</dbReference>
<gene>
    <name evidence="3" type="ORF">GCM10009855_25070</name>
</gene>
<evidence type="ECO:0000313" key="3">
    <source>
        <dbReference type="EMBL" id="GAA2383811.1"/>
    </source>
</evidence>
<keyword evidence="4" id="KW-1185">Reference proteome</keyword>
<organism evidence="3 4">
    <name type="scientific">Gordonia cholesterolivorans</name>
    <dbReference type="NCBI Taxonomy" id="559625"/>
    <lineage>
        <taxon>Bacteria</taxon>
        <taxon>Bacillati</taxon>
        <taxon>Actinomycetota</taxon>
        <taxon>Actinomycetes</taxon>
        <taxon>Mycobacteriales</taxon>
        <taxon>Gordoniaceae</taxon>
        <taxon>Gordonia</taxon>
    </lineage>
</organism>
<dbReference type="SUPFAM" id="SSF90002">
    <property type="entry name" value="Hypothetical protein YjiA, C-terminal domain"/>
    <property type="match status" value="1"/>
</dbReference>
<reference evidence="3 4" key="1">
    <citation type="journal article" date="2019" name="Int. J. Syst. Evol. Microbiol.">
        <title>The Global Catalogue of Microorganisms (GCM) 10K type strain sequencing project: providing services to taxonomists for standard genome sequencing and annotation.</title>
        <authorList>
            <consortium name="The Broad Institute Genomics Platform"/>
            <consortium name="The Broad Institute Genome Sequencing Center for Infectious Disease"/>
            <person name="Wu L."/>
            <person name="Ma J."/>
        </authorList>
    </citation>
    <scope>NUCLEOTIDE SEQUENCE [LARGE SCALE GENOMIC DNA]</scope>
    <source>
        <strain evidence="3 4">JCM 16227</strain>
    </source>
</reference>
<protein>
    <submittedName>
        <fullName evidence="3">GTP-binding protein</fullName>
    </submittedName>
</protein>
<accession>A0ABN3HN39</accession>
<dbReference type="PANTHER" id="PTHR43603">
    <property type="entry name" value="COBW DOMAIN-CONTAINING PROTEIN DDB_G0274527"/>
    <property type="match status" value="1"/>
</dbReference>
<evidence type="ECO:0000313" key="4">
    <source>
        <dbReference type="Proteomes" id="UP001501170"/>
    </source>
</evidence>
<dbReference type="Gene3D" id="3.40.50.300">
    <property type="entry name" value="P-loop containing nucleotide triphosphate hydrolases"/>
    <property type="match status" value="1"/>
</dbReference>
<name>A0ABN3HN39_9ACTN</name>
<evidence type="ECO:0000256" key="1">
    <source>
        <dbReference type="SAM" id="MobiDB-lite"/>
    </source>
</evidence>